<dbReference type="GO" id="GO:0003746">
    <property type="term" value="F:translation elongation factor activity"/>
    <property type="evidence" value="ECO:0007669"/>
    <property type="project" value="UniProtKB-UniRule"/>
</dbReference>
<dbReference type="RefSeq" id="WP_058371299.1">
    <property type="nucleotide sequence ID" value="NZ_LNTB01000001.1"/>
</dbReference>
<keyword evidence="2 10" id="KW-0396">Initiation factor</keyword>
<dbReference type="NCBIfam" id="NF003077">
    <property type="entry name" value="PRK04000.1"/>
    <property type="match status" value="1"/>
</dbReference>
<dbReference type="Gene3D" id="3.40.50.300">
    <property type="entry name" value="P-loop containing nucleotide triphosphate hydrolases"/>
    <property type="match status" value="1"/>
</dbReference>
<dbReference type="PANTHER" id="PTHR42854:SF3">
    <property type="entry name" value="EUKARYOTIC TRANSLATION INITIATION FACTOR 2 SUBUNIT 3-RELATED"/>
    <property type="match status" value="1"/>
</dbReference>
<evidence type="ECO:0000256" key="3">
    <source>
        <dbReference type="ARBA" id="ARBA00022723"/>
    </source>
</evidence>
<evidence type="ECO:0000256" key="2">
    <source>
        <dbReference type="ARBA" id="ARBA00022540"/>
    </source>
</evidence>
<dbReference type="GO" id="GO:0005525">
    <property type="term" value="F:GTP binding"/>
    <property type="evidence" value="ECO:0007669"/>
    <property type="project" value="UniProtKB-UniRule"/>
</dbReference>
<feature type="region of interest" description="Disordered" evidence="11">
    <location>
        <begin position="1"/>
        <end position="21"/>
    </location>
</feature>
<dbReference type="NCBIfam" id="TIGR03680">
    <property type="entry name" value="eif2g_arch"/>
    <property type="match status" value="1"/>
</dbReference>
<dbReference type="PRINTS" id="PR00315">
    <property type="entry name" value="ELONGATNFCT"/>
</dbReference>
<dbReference type="CDD" id="cd15490">
    <property type="entry name" value="eIF2_gamma_III"/>
    <property type="match status" value="1"/>
</dbReference>
<evidence type="ECO:0000256" key="10">
    <source>
        <dbReference type="HAMAP-Rule" id="MF_00119"/>
    </source>
</evidence>
<dbReference type="STRING" id="2309.CF15_00200"/>
<dbReference type="Pfam" id="PF03144">
    <property type="entry name" value="GTP_EFTU_D2"/>
    <property type="match status" value="1"/>
</dbReference>
<dbReference type="FunFam" id="2.40.30.10:FF:000009">
    <property type="entry name" value="Eukaryotic translation initiation factor 2 subunit gamma"/>
    <property type="match status" value="1"/>
</dbReference>
<dbReference type="OrthoDB" id="7798at2157"/>
<dbReference type="InterPro" id="IPR009000">
    <property type="entry name" value="Transl_B-barrel_sf"/>
</dbReference>
<dbReference type="CDD" id="cd03688">
    <property type="entry name" value="eIF2_gamma_II"/>
    <property type="match status" value="1"/>
</dbReference>
<dbReference type="InterPro" id="IPR044128">
    <property type="entry name" value="eIF2g_GTP-bd"/>
</dbReference>
<evidence type="ECO:0000256" key="7">
    <source>
        <dbReference type="ARBA" id="ARBA00022917"/>
    </source>
</evidence>
<dbReference type="CDD" id="cd01888">
    <property type="entry name" value="eIF2_gamma"/>
    <property type="match status" value="1"/>
</dbReference>
<comment type="caution">
    <text evidence="13">The sequence shown here is derived from an EMBL/GenBank/DDBJ whole genome shotgun (WGS) entry which is preliminary data.</text>
</comment>
<evidence type="ECO:0000256" key="6">
    <source>
        <dbReference type="ARBA" id="ARBA00022842"/>
    </source>
</evidence>
<feature type="binding site" evidence="10">
    <location>
        <begin position="23"/>
        <end position="28"/>
    </location>
    <ligand>
        <name>GTP</name>
        <dbReference type="ChEBI" id="CHEBI:37565"/>
    </ligand>
</feature>
<dbReference type="GO" id="GO:0046872">
    <property type="term" value="F:metal ion binding"/>
    <property type="evidence" value="ECO:0007669"/>
    <property type="project" value="UniProtKB-KW"/>
</dbReference>
<keyword evidence="7 10" id="KW-0648">Protein biosynthesis</keyword>
<dbReference type="GO" id="GO:0003743">
    <property type="term" value="F:translation initiation factor activity"/>
    <property type="evidence" value="ECO:0007669"/>
    <property type="project" value="UniProtKB-KW"/>
</dbReference>
<feature type="binding site" evidence="10">
    <location>
        <begin position="186"/>
        <end position="188"/>
    </location>
    <ligand>
        <name>GTP</name>
        <dbReference type="ChEBI" id="CHEBI:37565"/>
    </ligand>
</feature>
<evidence type="ECO:0000256" key="1">
    <source>
        <dbReference type="ARBA" id="ARBA00005388"/>
    </source>
</evidence>
<dbReference type="InterPro" id="IPR000795">
    <property type="entry name" value="T_Tr_GTP-bd_dom"/>
</dbReference>
<dbReference type="PROSITE" id="PS51722">
    <property type="entry name" value="G_TR_2"/>
    <property type="match status" value="1"/>
</dbReference>
<dbReference type="GO" id="GO:0003924">
    <property type="term" value="F:GTPase activity"/>
    <property type="evidence" value="ECO:0007669"/>
    <property type="project" value="InterPro"/>
</dbReference>
<dbReference type="InterPro" id="IPR009001">
    <property type="entry name" value="Transl_elong_EF1A/Init_IF2_C"/>
</dbReference>
<dbReference type="InterPro" id="IPR027417">
    <property type="entry name" value="P-loop_NTPase"/>
</dbReference>
<evidence type="ECO:0000313" key="14">
    <source>
        <dbReference type="Proteomes" id="UP000053352"/>
    </source>
</evidence>
<sequence length="416" mass="45447">MDEIEAQRRRQPEVNIGTAGHVDHGKTTLVQALTGVWTARHSEELKRGMTIKLGYAEGEVWYCEGAEPPEAYQPFPEKCPEGTVPKLLRRVSYVDAPGHEILMATMLSGAALMDGALLVIAANERCPQPQTYEHLMALDIVGTHDIVIVQNKVDVVTPERARESYREIKEFVRGTFAESAPIMPVSALHKINIDAVLMAMEYIIPTPKRDPSKPPLMFVARSFDVNKPGTPVEELEGGVVGGSLIQGVLRVGDEVEIVPGVRVEDKGRVRYEPLVTEVTSLRFGSLEVEEAKPGGLVAVGTKLDPSIAKADNLVGNIVGKPGHLPPVRDTLRLEHHLLERAVGAREFVKVTPIRPKEILMLTVGTAITLGIVTKAGSGEVEVKLRKPVAAWEGARVAISRQILGRWRLVGWGLVKD</sequence>
<dbReference type="Proteomes" id="UP000053352">
    <property type="component" value="Unassembled WGS sequence"/>
</dbReference>
<dbReference type="InterPro" id="IPR004161">
    <property type="entry name" value="EFTu-like_2"/>
</dbReference>
<dbReference type="SUPFAM" id="SSF50447">
    <property type="entry name" value="Translation proteins"/>
    <property type="match status" value="1"/>
</dbReference>
<gene>
    <name evidence="10" type="primary">eif2g</name>
    <name evidence="13" type="ORF">CF15_00200</name>
</gene>
<evidence type="ECO:0000256" key="11">
    <source>
        <dbReference type="SAM" id="MobiDB-lite"/>
    </source>
</evidence>
<evidence type="ECO:0000259" key="12">
    <source>
        <dbReference type="PROSITE" id="PS51722"/>
    </source>
</evidence>
<feature type="binding site" evidence="10">
    <location>
        <position position="50"/>
    </location>
    <ligand>
        <name>Mg(2+)</name>
        <dbReference type="ChEBI" id="CHEBI:18420"/>
        <label>1</label>
    </ligand>
</feature>
<keyword evidence="4 10" id="KW-0547">Nucleotide-binding</keyword>
<evidence type="ECO:0000256" key="9">
    <source>
        <dbReference type="ARBA" id="ARBA00048107"/>
    </source>
</evidence>
<keyword evidence="6 10" id="KW-0460">Magnesium</keyword>
<comment type="subunit">
    <text evidence="10">Heterotrimer composed of an alpha, a beta and a gamma chain.</text>
</comment>
<feature type="binding site" evidence="10">
    <location>
        <position position="23"/>
    </location>
    <ligand>
        <name>Mg(2+)</name>
        <dbReference type="ChEBI" id="CHEBI:18420"/>
        <label>2</label>
    </ligand>
</feature>
<feature type="binding site" evidence="10">
    <location>
        <begin position="151"/>
        <end position="154"/>
    </location>
    <ligand>
        <name>GTP</name>
        <dbReference type="ChEBI" id="CHEBI:37565"/>
    </ligand>
</feature>
<comment type="function">
    <text evidence="10">eIF-2 functions in the early steps of protein synthesis by forming a ternary complex with GTP and initiator tRNA.</text>
</comment>
<dbReference type="GO" id="GO:0000049">
    <property type="term" value="F:tRNA binding"/>
    <property type="evidence" value="ECO:0007669"/>
    <property type="project" value="InterPro"/>
</dbReference>
<dbReference type="GO" id="GO:0001731">
    <property type="term" value="P:formation of translation preinitiation complex"/>
    <property type="evidence" value="ECO:0007669"/>
    <property type="project" value="TreeGrafter"/>
</dbReference>
<comment type="similarity">
    <text evidence="1 10">Belongs to the TRAFAC class translation factor GTPase superfamily. Classic translation factor GTPase family. EIF2G subfamily.</text>
</comment>
<comment type="catalytic activity">
    <reaction evidence="9 10">
        <text>GTP + H2O = GDP + phosphate + H(+)</text>
        <dbReference type="Rhea" id="RHEA:19669"/>
        <dbReference type="ChEBI" id="CHEBI:15377"/>
        <dbReference type="ChEBI" id="CHEBI:15378"/>
        <dbReference type="ChEBI" id="CHEBI:37565"/>
        <dbReference type="ChEBI" id="CHEBI:43474"/>
        <dbReference type="ChEBI" id="CHEBI:58189"/>
        <dbReference type="EC" id="3.6.5.3"/>
    </reaction>
</comment>
<keyword evidence="14" id="KW-1185">Reference proteome</keyword>
<organism evidence="13 14">
    <name type="scientific">Pyrodictium occultum</name>
    <dbReference type="NCBI Taxonomy" id="2309"/>
    <lineage>
        <taxon>Archaea</taxon>
        <taxon>Thermoproteota</taxon>
        <taxon>Thermoprotei</taxon>
        <taxon>Desulfurococcales</taxon>
        <taxon>Pyrodictiaceae</taxon>
        <taxon>Pyrodictium</taxon>
    </lineage>
</organism>
<dbReference type="FunFam" id="2.40.30.10:FF:000075">
    <property type="entry name" value="Translation initiation factor 2 subunit gamma"/>
    <property type="match status" value="1"/>
</dbReference>
<dbReference type="Gene3D" id="2.40.30.10">
    <property type="entry name" value="Translation factors"/>
    <property type="match status" value="2"/>
</dbReference>
<dbReference type="InterPro" id="IPR022424">
    <property type="entry name" value="TIF2_gsu"/>
</dbReference>
<dbReference type="Pfam" id="PF09173">
    <property type="entry name" value="eIF2_C"/>
    <property type="match status" value="1"/>
</dbReference>
<feature type="domain" description="Tr-type G" evidence="12">
    <location>
        <begin position="11"/>
        <end position="208"/>
    </location>
</feature>
<name>A0A0V8RX02_PYROC</name>
<dbReference type="HAMAP" id="MF_00119">
    <property type="entry name" value="eIF_2_gamma"/>
    <property type="match status" value="1"/>
</dbReference>
<evidence type="ECO:0000256" key="4">
    <source>
        <dbReference type="ARBA" id="ARBA00022741"/>
    </source>
</evidence>
<feature type="binding site" evidence="10">
    <location>
        <position position="48"/>
    </location>
    <ligand>
        <name>Mg(2+)</name>
        <dbReference type="ChEBI" id="CHEBI:18420"/>
        <label>2</label>
    </ligand>
</feature>
<dbReference type="AlphaFoldDB" id="A0A0V8RX02"/>
<comment type="caution">
    <text evidence="10">Lacks conserved residue(s) required for the propagation of feature annotation.</text>
</comment>
<accession>A0A0V8RX02</accession>
<dbReference type="EMBL" id="LNTB01000001">
    <property type="protein sequence ID" value="KSW12617.1"/>
    <property type="molecule type" value="Genomic_DNA"/>
</dbReference>
<keyword evidence="8 10" id="KW-0342">GTP-binding</keyword>
<feature type="compositionally biased region" description="Basic and acidic residues" evidence="11">
    <location>
        <begin position="1"/>
        <end position="12"/>
    </location>
</feature>
<dbReference type="SUPFAM" id="SSF52540">
    <property type="entry name" value="P-loop containing nucleoside triphosphate hydrolases"/>
    <property type="match status" value="1"/>
</dbReference>
<dbReference type="InterPro" id="IPR050543">
    <property type="entry name" value="eIF2G"/>
</dbReference>
<dbReference type="Pfam" id="PF00009">
    <property type="entry name" value="GTP_EFTU"/>
    <property type="match status" value="1"/>
</dbReference>
<evidence type="ECO:0000313" key="13">
    <source>
        <dbReference type="EMBL" id="KSW12617.1"/>
    </source>
</evidence>
<dbReference type="EC" id="3.6.5.3" evidence="10"/>
<reference evidence="13 14" key="1">
    <citation type="submission" date="2015-11" db="EMBL/GenBank/DDBJ databases">
        <title>Genome sequence of Pyrodictium occultum PL-19, a marine hyperthermophilic archaeon isolated from Volcano, Italy.</title>
        <authorList>
            <person name="Utturkar S."/>
            <person name="Huber H."/>
            <person name="Leptihn S."/>
            <person name="Brown S."/>
            <person name="Stetter K.O."/>
            <person name="Podar M."/>
        </authorList>
    </citation>
    <scope>NUCLEOTIDE SEQUENCE [LARGE SCALE GENOMIC DNA]</scope>
    <source>
        <strain evidence="13 14">PL-19</strain>
    </source>
</reference>
<keyword evidence="5 10" id="KW-0378">Hydrolase</keyword>
<protein>
    <recommendedName>
        <fullName evidence="10">Translation initiation factor 2 subunit gamma</fullName>
        <ecNumber evidence="10">3.6.5.3</ecNumber>
    </recommendedName>
    <alternativeName>
        <fullName evidence="10">aIF2-gamma</fullName>
    </alternativeName>
    <alternativeName>
        <fullName evidence="10">eIF-2-gamma</fullName>
    </alternativeName>
</protein>
<keyword evidence="3 10" id="KW-0479">Metal-binding</keyword>
<feature type="binding site" evidence="10">
    <location>
        <position position="27"/>
    </location>
    <ligand>
        <name>Mg(2+)</name>
        <dbReference type="ChEBI" id="CHEBI:18420"/>
        <label>1</label>
    </ligand>
</feature>
<dbReference type="PANTHER" id="PTHR42854">
    <property type="entry name" value="EUKARYOTIC TRANSLATION INITIATION FACTOR 2 SUBUNIT 3 FAMILY MEMBER"/>
    <property type="match status" value="1"/>
</dbReference>
<dbReference type="InterPro" id="IPR044127">
    <property type="entry name" value="eIF2g_dom_2"/>
</dbReference>
<proteinExistence type="inferred from homology"/>
<dbReference type="SUPFAM" id="SSF50465">
    <property type="entry name" value="EF-Tu/eEF-1alpha/eIF2-gamma C-terminal domain"/>
    <property type="match status" value="1"/>
</dbReference>
<evidence type="ECO:0000256" key="8">
    <source>
        <dbReference type="ARBA" id="ARBA00023134"/>
    </source>
</evidence>
<dbReference type="GO" id="GO:0005829">
    <property type="term" value="C:cytosol"/>
    <property type="evidence" value="ECO:0007669"/>
    <property type="project" value="TreeGrafter"/>
</dbReference>
<dbReference type="FunFam" id="3.40.50.300:FF:000065">
    <property type="entry name" value="Eukaryotic translation initiation factor 2 subunit gamma"/>
    <property type="match status" value="1"/>
</dbReference>
<dbReference type="InterPro" id="IPR015256">
    <property type="entry name" value="eIF2g_C"/>
</dbReference>
<comment type="cofactor">
    <cofactor evidence="10">
        <name>Mg(2+)</name>
        <dbReference type="ChEBI" id="CHEBI:18420"/>
    </cofactor>
</comment>
<evidence type="ECO:0000256" key="5">
    <source>
        <dbReference type="ARBA" id="ARBA00022801"/>
    </source>
</evidence>